<proteinExistence type="predicted"/>
<dbReference type="EMBL" id="WNTK01000008">
    <property type="protein sequence ID" value="KAG9479213.1"/>
    <property type="molecule type" value="Genomic_DNA"/>
</dbReference>
<accession>A0A8J6EZT2</accession>
<evidence type="ECO:0000313" key="1">
    <source>
        <dbReference type="EMBL" id="KAG9479213.1"/>
    </source>
</evidence>
<sequence length="80" mass="9185">MCICILYTQLSASTELLCFPVPKGAIFPVFHNTGHNFTLAAVPSYLFSYLHGCWGGKNKFVLQYEYYHVQYCGIRQSMYC</sequence>
<protein>
    <submittedName>
        <fullName evidence="1">Uncharacterized protein</fullName>
    </submittedName>
</protein>
<gene>
    <name evidence="1" type="ORF">GDO78_012734</name>
</gene>
<evidence type="ECO:0000313" key="2">
    <source>
        <dbReference type="Proteomes" id="UP000770717"/>
    </source>
</evidence>
<dbReference type="Proteomes" id="UP000770717">
    <property type="component" value="Unassembled WGS sequence"/>
</dbReference>
<name>A0A8J6EZT2_ELECQ</name>
<comment type="caution">
    <text evidence="1">The sequence shown here is derived from an EMBL/GenBank/DDBJ whole genome shotgun (WGS) entry which is preliminary data.</text>
</comment>
<dbReference type="AlphaFoldDB" id="A0A8J6EZT2"/>
<reference evidence="1" key="1">
    <citation type="thesis" date="2020" institute="ProQuest LLC" country="789 East Eisenhower Parkway, Ann Arbor, MI, USA">
        <title>Comparative Genomics and Chromosome Evolution.</title>
        <authorList>
            <person name="Mudd A.B."/>
        </authorList>
    </citation>
    <scope>NUCLEOTIDE SEQUENCE</scope>
    <source>
        <strain evidence="1">HN-11 Male</strain>
        <tissue evidence="1">Kidney and liver</tissue>
    </source>
</reference>
<keyword evidence="2" id="KW-1185">Reference proteome</keyword>
<organism evidence="1 2">
    <name type="scientific">Eleutherodactylus coqui</name>
    <name type="common">Puerto Rican coqui</name>
    <dbReference type="NCBI Taxonomy" id="57060"/>
    <lineage>
        <taxon>Eukaryota</taxon>
        <taxon>Metazoa</taxon>
        <taxon>Chordata</taxon>
        <taxon>Craniata</taxon>
        <taxon>Vertebrata</taxon>
        <taxon>Euteleostomi</taxon>
        <taxon>Amphibia</taxon>
        <taxon>Batrachia</taxon>
        <taxon>Anura</taxon>
        <taxon>Neobatrachia</taxon>
        <taxon>Hyloidea</taxon>
        <taxon>Eleutherodactylidae</taxon>
        <taxon>Eleutherodactylinae</taxon>
        <taxon>Eleutherodactylus</taxon>
        <taxon>Eleutherodactylus</taxon>
    </lineage>
</organism>